<organism evidence="2 3">
    <name type="scientific">Thalictrum thalictroides</name>
    <name type="common">Rue-anemone</name>
    <name type="synonym">Anemone thalictroides</name>
    <dbReference type="NCBI Taxonomy" id="46969"/>
    <lineage>
        <taxon>Eukaryota</taxon>
        <taxon>Viridiplantae</taxon>
        <taxon>Streptophyta</taxon>
        <taxon>Embryophyta</taxon>
        <taxon>Tracheophyta</taxon>
        <taxon>Spermatophyta</taxon>
        <taxon>Magnoliopsida</taxon>
        <taxon>Ranunculales</taxon>
        <taxon>Ranunculaceae</taxon>
        <taxon>Thalictroideae</taxon>
        <taxon>Thalictrum</taxon>
    </lineage>
</organism>
<dbReference type="EMBL" id="JABWDY010020316">
    <property type="protein sequence ID" value="KAF5193251.1"/>
    <property type="molecule type" value="Genomic_DNA"/>
</dbReference>
<dbReference type="AlphaFoldDB" id="A0A7J6W7N0"/>
<sequence length="138" mass="15429">MPRDLTLSHRDSCYDFGALHTSQSYVAEYLDDIEKEILLEDDEQGISTDDSESENDEEIQTPREVGDNKNNPTKKNTEDDTLQLQRDAKDNNKATNNEPTKPTREGSLAPVARKQAESINGNTEQIGASTNNENNDSK</sequence>
<gene>
    <name evidence="2" type="ORF">FRX31_017164</name>
</gene>
<evidence type="ECO:0000256" key="1">
    <source>
        <dbReference type="SAM" id="MobiDB-lite"/>
    </source>
</evidence>
<name>A0A7J6W7N0_THATH</name>
<protein>
    <submittedName>
        <fullName evidence="2">Uncharacterized protein</fullName>
    </submittedName>
</protein>
<dbReference type="Proteomes" id="UP000554482">
    <property type="component" value="Unassembled WGS sequence"/>
</dbReference>
<feature type="compositionally biased region" description="Acidic residues" evidence="1">
    <location>
        <begin position="40"/>
        <end position="59"/>
    </location>
</feature>
<proteinExistence type="predicted"/>
<evidence type="ECO:0000313" key="3">
    <source>
        <dbReference type="Proteomes" id="UP000554482"/>
    </source>
</evidence>
<keyword evidence="3" id="KW-1185">Reference proteome</keyword>
<comment type="caution">
    <text evidence="2">The sequence shown here is derived from an EMBL/GenBank/DDBJ whole genome shotgun (WGS) entry which is preliminary data.</text>
</comment>
<reference evidence="2 3" key="1">
    <citation type="submission" date="2020-06" db="EMBL/GenBank/DDBJ databases">
        <title>Transcriptomic and genomic resources for Thalictrum thalictroides and T. hernandezii: Facilitating candidate gene discovery in an emerging model plant lineage.</title>
        <authorList>
            <person name="Arias T."/>
            <person name="Riano-Pachon D.M."/>
            <person name="Di Stilio V.S."/>
        </authorList>
    </citation>
    <scope>NUCLEOTIDE SEQUENCE [LARGE SCALE GENOMIC DNA]</scope>
    <source>
        <strain evidence="3">cv. WT478/WT964</strain>
        <tissue evidence="2">Leaves</tissue>
    </source>
</reference>
<evidence type="ECO:0000313" key="2">
    <source>
        <dbReference type="EMBL" id="KAF5193251.1"/>
    </source>
</evidence>
<accession>A0A7J6W7N0</accession>
<feature type="compositionally biased region" description="Polar residues" evidence="1">
    <location>
        <begin position="117"/>
        <end position="138"/>
    </location>
</feature>
<feature type="region of interest" description="Disordered" evidence="1">
    <location>
        <begin position="40"/>
        <end position="138"/>
    </location>
</feature>